<feature type="transmembrane region" description="Helical" evidence="1">
    <location>
        <begin position="12"/>
        <end position="31"/>
    </location>
</feature>
<dbReference type="Pfam" id="PF02517">
    <property type="entry name" value="Rce1-like"/>
    <property type="match status" value="1"/>
</dbReference>
<dbReference type="AlphaFoldDB" id="A0AAW8QX93"/>
<dbReference type="RefSeq" id="WP_311360401.1">
    <property type="nucleotide sequence ID" value="NZ_JAVRIE010000001.1"/>
</dbReference>
<feature type="domain" description="CAAX prenyl protease 2/Lysostaphin resistance protein A-like" evidence="2">
    <location>
        <begin position="111"/>
        <end position="205"/>
    </location>
</feature>
<feature type="transmembrane region" description="Helical" evidence="1">
    <location>
        <begin position="128"/>
        <end position="146"/>
    </location>
</feature>
<evidence type="ECO:0000259" key="2">
    <source>
        <dbReference type="Pfam" id="PF02517"/>
    </source>
</evidence>
<dbReference type="EC" id="3.4.-.-" evidence="3"/>
<dbReference type="GO" id="GO:0080120">
    <property type="term" value="P:CAAX-box protein maturation"/>
    <property type="evidence" value="ECO:0007669"/>
    <property type="project" value="UniProtKB-ARBA"/>
</dbReference>
<sequence>MKRLLRDTPPSYILIGELLVIFMLIPIIIAFNPLHYLSVVLVLLALLYVMWLTRFSFRLESKGTKAEGLIRKHIIRICLKFITFALCLLVIMALLMPGKLFLVIGQSLVFWFAITCVYVFLSVLPQEWLFRVFFLWRYGVLFNSLLSKVNQTVFILFNATLFCLAHIMFFNLWVLVLTFFGGLLFAYTYVKTKSYRLIVLEHSLYGLWLFTVGLGEILAFPVYSP</sequence>
<proteinExistence type="predicted"/>
<gene>
    <name evidence="3" type="ORF">RM544_03655</name>
</gene>
<dbReference type="Proteomes" id="UP001249020">
    <property type="component" value="Unassembled WGS sequence"/>
</dbReference>
<dbReference type="InterPro" id="IPR003675">
    <property type="entry name" value="Rce1/LyrA-like_dom"/>
</dbReference>
<feature type="transmembrane region" description="Helical" evidence="1">
    <location>
        <begin position="37"/>
        <end position="57"/>
    </location>
</feature>
<name>A0AAW8QX93_9ALTE</name>
<organism evidence="3 4">
    <name type="scientific">Brumicola blandensis</name>
    <dbReference type="NCBI Taxonomy" id="3075611"/>
    <lineage>
        <taxon>Bacteria</taxon>
        <taxon>Pseudomonadati</taxon>
        <taxon>Pseudomonadota</taxon>
        <taxon>Gammaproteobacteria</taxon>
        <taxon>Alteromonadales</taxon>
        <taxon>Alteromonadaceae</taxon>
        <taxon>Brumicola</taxon>
    </lineage>
</organism>
<keyword evidence="4" id="KW-1185">Reference proteome</keyword>
<evidence type="ECO:0000256" key="1">
    <source>
        <dbReference type="SAM" id="Phobius"/>
    </source>
</evidence>
<evidence type="ECO:0000313" key="3">
    <source>
        <dbReference type="EMBL" id="MDT0581622.1"/>
    </source>
</evidence>
<keyword evidence="1" id="KW-0812">Transmembrane</keyword>
<dbReference type="GO" id="GO:0004175">
    <property type="term" value="F:endopeptidase activity"/>
    <property type="evidence" value="ECO:0007669"/>
    <property type="project" value="UniProtKB-ARBA"/>
</dbReference>
<feature type="transmembrane region" description="Helical" evidence="1">
    <location>
        <begin position="166"/>
        <end position="190"/>
    </location>
</feature>
<dbReference type="EMBL" id="JAVRIE010000001">
    <property type="protein sequence ID" value="MDT0581622.1"/>
    <property type="molecule type" value="Genomic_DNA"/>
</dbReference>
<keyword evidence="1" id="KW-1133">Transmembrane helix</keyword>
<feature type="transmembrane region" description="Helical" evidence="1">
    <location>
        <begin position="202"/>
        <end position="223"/>
    </location>
</feature>
<keyword evidence="3" id="KW-0378">Hydrolase</keyword>
<keyword evidence="1" id="KW-0472">Membrane</keyword>
<evidence type="ECO:0000313" key="4">
    <source>
        <dbReference type="Proteomes" id="UP001249020"/>
    </source>
</evidence>
<feature type="transmembrane region" description="Helical" evidence="1">
    <location>
        <begin position="77"/>
        <end position="95"/>
    </location>
</feature>
<protein>
    <submittedName>
        <fullName evidence="3">CPBP family intramembrane glutamic endopeptidase</fullName>
        <ecNumber evidence="3">3.4.-.-</ecNumber>
    </submittedName>
</protein>
<comment type="caution">
    <text evidence="3">The sequence shown here is derived from an EMBL/GenBank/DDBJ whole genome shotgun (WGS) entry which is preliminary data.</text>
</comment>
<accession>A0AAW8QX93</accession>
<reference evidence="3 4" key="1">
    <citation type="submission" date="2023-09" db="EMBL/GenBank/DDBJ databases">
        <authorList>
            <person name="Rey-Velasco X."/>
        </authorList>
    </citation>
    <scope>NUCLEOTIDE SEQUENCE [LARGE SCALE GENOMIC DNA]</scope>
    <source>
        <strain evidence="3 4">W409</strain>
    </source>
</reference>
<feature type="transmembrane region" description="Helical" evidence="1">
    <location>
        <begin position="101"/>
        <end position="121"/>
    </location>
</feature>